<dbReference type="Gene3D" id="3.30.420.10">
    <property type="entry name" value="Ribonuclease H-like superfamily/Ribonuclease H"/>
    <property type="match status" value="1"/>
</dbReference>
<comment type="caution">
    <text evidence="2">The sequence shown here is derived from an EMBL/GenBank/DDBJ whole genome shotgun (WGS) entry which is preliminary data.</text>
</comment>
<dbReference type="InterPro" id="IPR001584">
    <property type="entry name" value="Integrase_cat-core"/>
</dbReference>
<dbReference type="InterPro" id="IPR056924">
    <property type="entry name" value="SH3_Tf2-1"/>
</dbReference>
<proteinExistence type="predicted"/>
<dbReference type="PANTHER" id="PTHR37984:SF15">
    <property type="entry name" value="INTEGRASE CATALYTIC DOMAIN-CONTAINING PROTEIN"/>
    <property type="match status" value="1"/>
</dbReference>
<dbReference type="GO" id="GO:0015074">
    <property type="term" value="P:DNA integration"/>
    <property type="evidence" value="ECO:0007669"/>
    <property type="project" value="InterPro"/>
</dbReference>
<sequence>MVRFIPLKTLPTVLETADLLFRHVFRQFGLPEDIMSDRGPQFTSQIWKELLGKLNIMVSLTSGYHPQANGQAERTNQELGNFLCLYCQHHPETWSAYLPWAEYAQNSLHHAVETWCKESERTWEERHPRLHKAIAAFKLKADRMRRETPQYDVGQKVYVSSRDGHAGATGKLAAKYEGPYRVMERINEVTYWVGLAGCNQASSTFHVSALKPVTQGPLAREADSSIDLPLPLSLEGDKVSPWLTR</sequence>
<dbReference type="Pfam" id="PF24626">
    <property type="entry name" value="SH3_Tf2-1"/>
    <property type="match status" value="1"/>
</dbReference>
<protein>
    <recommendedName>
        <fullName evidence="1">Integrase catalytic domain-containing protein</fullName>
    </recommendedName>
</protein>
<dbReference type="InterPro" id="IPR050951">
    <property type="entry name" value="Retrovirus_Pol_polyprotein"/>
</dbReference>
<keyword evidence="3" id="KW-1185">Reference proteome</keyword>
<dbReference type="GO" id="GO:0003676">
    <property type="term" value="F:nucleic acid binding"/>
    <property type="evidence" value="ECO:0007669"/>
    <property type="project" value="InterPro"/>
</dbReference>
<organism evidence="2 3">
    <name type="scientific">Electrophorus voltai</name>
    <dbReference type="NCBI Taxonomy" id="2609070"/>
    <lineage>
        <taxon>Eukaryota</taxon>
        <taxon>Metazoa</taxon>
        <taxon>Chordata</taxon>
        <taxon>Craniata</taxon>
        <taxon>Vertebrata</taxon>
        <taxon>Euteleostomi</taxon>
        <taxon>Actinopterygii</taxon>
        <taxon>Neopterygii</taxon>
        <taxon>Teleostei</taxon>
        <taxon>Ostariophysi</taxon>
        <taxon>Gymnotiformes</taxon>
        <taxon>Gymnotoidei</taxon>
        <taxon>Gymnotidae</taxon>
        <taxon>Electrophorus</taxon>
    </lineage>
</organism>
<dbReference type="InterPro" id="IPR012337">
    <property type="entry name" value="RNaseH-like_sf"/>
</dbReference>
<dbReference type="SUPFAM" id="SSF53098">
    <property type="entry name" value="Ribonuclease H-like"/>
    <property type="match status" value="1"/>
</dbReference>
<dbReference type="EMBL" id="JAROKS010000002">
    <property type="protein sequence ID" value="KAK1805999.1"/>
    <property type="molecule type" value="Genomic_DNA"/>
</dbReference>
<evidence type="ECO:0000313" key="3">
    <source>
        <dbReference type="Proteomes" id="UP001239994"/>
    </source>
</evidence>
<accession>A0AAD9E6A5</accession>
<dbReference type="AlphaFoldDB" id="A0AAD9E6A5"/>
<reference evidence="2" key="1">
    <citation type="submission" date="2023-03" db="EMBL/GenBank/DDBJ databases">
        <title>Electrophorus voltai genome.</title>
        <authorList>
            <person name="Bian C."/>
        </authorList>
    </citation>
    <scope>NUCLEOTIDE SEQUENCE</scope>
    <source>
        <strain evidence="2">CB-2022</strain>
        <tissue evidence="2">Muscle</tissue>
    </source>
</reference>
<dbReference type="Proteomes" id="UP001239994">
    <property type="component" value="Unassembled WGS sequence"/>
</dbReference>
<feature type="domain" description="Integrase catalytic" evidence="1">
    <location>
        <begin position="1"/>
        <end position="126"/>
    </location>
</feature>
<dbReference type="PANTHER" id="PTHR37984">
    <property type="entry name" value="PROTEIN CBG26694"/>
    <property type="match status" value="1"/>
</dbReference>
<dbReference type="PROSITE" id="PS50994">
    <property type="entry name" value="INTEGRASE"/>
    <property type="match status" value="1"/>
</dbReference>
<evidence type="ECO:0000259" key="1">
    <source>
        <dbReference type="PROSITE" id="PS50994"/>
    </source>
</evidence>
<evidence type="ECO:0000313" key="2">
    <source>
        <dbReference type="EMBL" id="KAK1805999.1"/>
    </source>
</evidence>
<dbReference type="InterPro" id="IPR036397">
    <property type="entry name" value="RNaseH_sf"/>
</dbReference>
<gene>
    <name evidence="2" type="ORF">P4O66_013038</name>
</gene>
<name>A0AAD9E6A5_9TELE</name>